<sequence>MPLLLAGAALAPGPAQAWLWRRGLPDPADAATTLEAVERAVTRLIPVPEITPRELVPRLAEMILFDVREAEEFALSRLPGARRLPPDMPAAAFRAAHGAEVAGARVVFYCAVGWRSGRMLERVQATIASAGPAALYNLRGGLFRWRAEGLPLEGAAEVHHYDAAWGQLLRRTLGR</sequence>
<dbReference type="GO" id="GO:0016740">
    <property type="term" value="F:transferase activity"/>
    <property type="evidence" value="ECO:0007669"/>
    <property type="project" value="UniProtKB-KW"/>
</dbReference>
<dbReference type="InterPro" id="IPR036873">
    <property type="entry name" value="Rhodanese-like_dom_sf"/>
</dbReference>
<dbReference type="SUPFAM" id="SSF52821">
    <property type="entry name" value="Rhodanese/Cell cycle control phosphatase"/>
    <property type="match status" value="1"/>
</dbReference>
<accession>A0A840ADV8</accession>
<dbReference type="SMART" id="SM00450">
    <property type="entry name" value="RHOD"/>
    <property type="match status" value="1"/>
</dbReference>
<dbReference type="AlphaFoldDB" id="A0A840ADV8"/>
<dbReference type="Gene3D" id="3.40.250.10">
    <property type="entry name" value="Rhodanese-like domain"/>
    <property type="match status" value="1"/>
</dbReference>
<dbReference type="Pfam" id="PF00581">
    <property type="entry name" value="Rhodanese"/>
    <property type="match status" value="1"/>
</dbReference>
<gene>
    <name evidence="2" type="ORF">GGQ83_002033</name>
</gene>
<dbReference type="Proteomes" id="UP000553193">
    <property type="component" value="Unassembled WGS sequence"/>
</dbReference>
<evidence type="ECO:0000313" key="2">
    <source>
        <dbReference type="EMBL" id="MBB3898590.1"/>
    </source>
</evidence>
<evidence type="ECO:0000313" key="3">
    <source>
        <dbReference type="Proteomes" id="UP000553193"/>
    </source>
</evidence>
<dbReference type="InterPro" id="IPR001763">
    <property type="entry name" value="Rhodanese-like_dom"/>
</dbReference>
<keyword evidence="3" id="KW-1185">Reference proteome</keyword>
<proteinExistence type="predicted"/>
<dbReference type="RefSeq" id="WP_207018113.1">
    <property type="nucleotide sequence ID" value="NZ_JAFFQX010000022.1"/>
</dbReference>
<protein>
    <submittedName>
        <fullName evidence="2">Rhodanese-related sulfurtransferase</fullName>
    </submittedName>
</protein>
<keyword evidence="2" id="KW-0808">Transferase</keyword>
<name>A0A840ADV8_9PROT</name>
<dbReference type="PROSITE" id="PS50206">
    <property type="entry name" value="RHODANESE_3"/>
    <property type="match status" value="1"/>
</dbReference>
<reference evidence="2 3" key="1">
    <citation type="submission" date="2020-08" db="EMBL/GenBank/DDBJ databases">
        <title>Genomic Encyclopedia of Type Strains, Phase IV (KMG-IV): sequencing the most valuable type-strain genomes for metagenomic binning, comparative biology and taxonomic classification.</title>
        <authorList>
            <person name="Goeker M."/>
        </authorList>
    </citation>
    <scope>NUCLEOTIDE SEQUENCE [LARGE SCALE GENOMIC DNA]</scope>
    <source>
        <strain evidence="2 3">DSM 19979</strain>
    </source>
</reference>
<organism evidence="2 3">
    <name type="scientific">Roseococcus suduntuyensis</name>
    <dbReference type="NCBI Taxonomy" id="455361"/>
    <lineage>
        <taxon>Bacteria</taxon>
        <taxon>Pseudomonadati</taxon>
        <taxon>Pseudomonadota</taxon>
        <taxon>Alphaproteobacteria</taxon>
        <taxon>Acetobacterales</taxon>
        <taxon>Roseomonadaceae</taxon>
        <taxon>Roseococcus</taxon>
    </lineage>
</organism>
<comment type="caution">
    <text evidence="2">The sequence shown here is derived from an EMBL/GenBank/DDBJ whole genome shotgun (WGS) entry which is preliminary data.</text>
</comment>
<dbReference type="EMBL" id="JACIDJ010000003">
    <property type="protein sequence ID" value="MBB3898590.1"/>
    <property type="molecule type" value="Genomic_DNA"/>
</dbReference>
<evidence type="ECO:0000259" key="1">
    <source>
        <dbReference type="PROSITE" id="PS50206"/>
    </source>
</evidence>
<feature type="domain" description="Rhodanese" evidence="1">
    <location>
        <begin position="58"/>
        <end position="154"/>
    </location>
</feature>
<dbReference type="CDD" id="cd00158">
    <property type="entry name" value="RHOD"/>
    <property type="match status" value="1"/>
</dbReference>